<dbReference type="NCBIfam" id="NF033679">
    <property type="entry name" value="DNRLRE_dom"/>
    <property type="match status" value="1"/>
</dbReference>
<dbReference type="Gene3D" id="3.20.20.80">
    <property type="entry name" value="Glycosidases"/>
    <property type="match status" value="1"/>
</dbReference>
<comment type="subcellular location">
    <subcellularLocation>
        <location evidence="1">Secreted</location>
    </subcellularLocation>
</comment>
<feature type="domain" description="Carbohydrate-binding module family 96" evidence="4">
    <location>
        <begin position="468"/>
        <end position="634"/>
    </location>
</feature>
<evidence type="ECO:0000256" key="2">
    <source>
        <dbReference type="ARBA" id="ARBA00022525"/>
    </source>
</evidence>
<dbReference type="Pfam" id="PF24517">
    <property type="entry name" value="CBM96"/>
    <property type="match status" value="1"/>
</dbReference>
<accession>A0A644VX62</accession>
<evidence type="ECO:0000256" key="3">
    <source>
        <dbReference type="ARBA" id="ARBA00022729"/>
    </source>
</evidence>
<evidence type="ECO:0000256" key="1">
    <source>
        <dbReference type="ARBA" id="ARBA00004613"/>
    </source>
</evidence>
<dbReference type="AlphaFoldDB" id="A0A644VX62"/>
<dbReference type="GO" id="GO:0005576">
    <property type="term" value="C:extracellular region"/>
    <property type="evidence" value="ECO:0007669"/>
    <property type="project" value="UniProtKB-SubCell"/>
</dbReference>
<name>A0A644VX62_9ZZZZ</name>
<dbReference type="SUPFAM" id="SSF51445">
    <property type="entry name" value="(Trans)glycosidases"/>
    <property type="match status" value="1"/>
</dbReference>
<keyword evidence="3" id="KW-0732">Signal</keyword>
<protein>
    <recommendedName>
        <fullName evidence="4">Carbohydrate-binding module family 96 domain-containing protein</fullName>
    </recommendedName>
</protein>
<dbReference type="EMBL" id="VSSQ01000492">
    <property type="protein sequence ID" value="MPL96045.1"/>
    <property type="molecule type" value="Genomic_DNA"/>
</dbReference>
<reference evidence="5" key="1">
    <citation type="submission" date="2019-08" db="EMBL/GenBank/DDBJ databases">
        <authorList>
            <person name="Kucharzyk K."/>
            <person name="Murdoch R.W."/>
            <person name="Higgins S."/>
            <person name="Loffler F."/>
        </authorList>
    </citation>
    <scope>NUCLEOTIDE SEQUENCE</scope>
</reference>
<dbReference type="InterPro" id="IPR055372">
    <property type="entry name" value="CBM96"/>
</dbReference>
<evidence type="ECO:0000313" key="5">
    <source>
        <dbReference type="EMBL" id="MPL96045.1"/>
    </source>
</evidence>
<evidence type="ECO:0000259" key="4">
    <source>
        <dbReference type="Pfam" id="PF24517"/>
    </source>
</evidence>
<proteinExistence type="predicted"/>
<comment type="caution">
    <text evidence="5">The sequence shown here is derived from an EMBL/GenBank/DDBJ whole genome shotgun (WGS) entry which is preliminary data.</text>
</comment>
<organism evidence="5">
    <name type="scientific">bioreactor metagenome</name>
    <dbReference type="NCBI Taxonomy" id="1076179"/>
    <lineage>
        <taxon>unclassified sequences</taxon>
        <taxon>metagenomes</taxon>
        <taxon>ecological metagenomes</taxon>
    </lineage>
</organism>
<dbReference type="InterPro" id="IPR017853">
    <property type="entry name" value="GH"/>
</dbReference>
<sequence length="726" mass="82389">MRELLVLLGLYSLIQGSFSQIFVESREKQQDAWKLYPVEQFSDSPGFEYIPATINKYGSNTAHRLTGTGFFRAEKVDGRWYIIDPEGYTYIHKGVACVAPGTSIKQKAAVTAKWGTNEGWSVHATNWLKSNGFNGSGAWSNVTLLRTKPEPVVYSVIINPMSTYRNMHRGLVGGYTNAGWQGYEHNIIRVFDPAFETYMDNACKPLAQYKNDKHLLGYFVDNELPWVNDALDRHLKFLATDDHGYIAAKNWLSARKGRDAGLSDVTQDDRNAFWDFYAGKFFSMAKQYITKYDPNHMFLGSRFNQRHEELANPYIFETAGKYCDIISINHYREWEPIASRMSNWEVWANKPFMITEFYTKGEDTGLPNVTGAGWLVKTQHDRGLFYQNFIIKLLKSKGCVGWDWFRYQDNDPEDLTTDPSNRDANKGLIDSNYDDHAGAMALCKYTNDRVYGYLDFLKNVEKDSGMLVMPAKDSFVRLMDSDNSVYGTDQLLRVKNSKGTTYERSALLQFDFSPVSEILDHVGKIELNMGLVGVYPGANDPSTVNMYAYHVTNMPFGETDPNAVLLSAYRQRNEMFAGSVAIPVNANAKNQIFTVDITSLLSVIAENPQLIIRLQMDIDTETQFEFASREHVNTSLRPSVRVKSVSQQTDVEVQKQSDARAFVRDSSLIILGFQPEAHIKLYNLRGELLYAVTSNSDNHISLPLRADWGNVLIVNVVGEKTIKTLI</sequence>
<keyword evidence="2" id="KW-0964">Secreted</keyword>
<gene>
    <name evidence="5" type="ORF">SDC9_42220</name>
</gene>